<dbReference type="OrthoDB" id="9797132at2"/>
<evidence type="ECO:0000313" key="2">
    <source>
        <dbReference type="Proteomes" id="UP000255517"/>
    </source>
</evidence>
<accession>A0A379C2I2</accession>
<dbReference type="RefSeq" id="WP_019034219.1">
    <property type="nucleotide sequence ID" value="NZ_UGSZ01000001.1"/>
</dbReference>
<organism evidence="1 2">
    <name type="scientific">Peptoniphilus lacrimalis</name>
    <dbReference type="NCBI Taxonomy" id="33031"/>
    <lineage>
        <taxon>Bacteria</taxon>
        <taxon>Bacillati</taxon>
        <taxon>Bacillota</taxon>
        <taxon>Tissierellia</taxon>
        <taxon>Tissierellales</taxon>
        <taxon>Peptoniphilaceae</taxon>
        <taxon>Peptoniphilus</taxon>
    </lineage>
</organism>
<dbReference type="Proteomes" id="UP000255517">
    <property type="component" value="Unassembled WGS sequence"/>
</dbReference>
<name>A0A379C2I2_9FIRM</name>
<dbReference type="EMBL" id="UGSZ01000001">
    <property type="protein sequence ID" value="SUB56319.1"/>
    <property type="molecule type" value="Genomic_DNA"/>
</dbReference>
<dbReference type="AlphaFoldDB" id="A0A379C2I2"/>
<gene>
    <name evidence="1" type="ORF">NCTC13149_00089</name>
</gene>
<dbReference type="STRING" id="1122949.GCA_000378725_00160"/>
<evidence type="ECO:0000313" key="1">
    <source>
        <dbReference type="EMBL" id="SUB56319.1"/>
    </source>
</evidence>
<proteinExistence type="predicted"/>
<reference evidence="1 2" key="1">
    <citation type="submission" date="2018-06" db="EMBL/GenBank/DDBJ databases">
        <authorList>
            <consortium name="Pathogen Informatics"/>
            <person name="Doyle S."/>
        </authorList>
    </citation>
    <scope>NUCLEOTIDE SEQUENCE [LARGE SCALE GENOMIC DNA]</scope>
    <source>
        <strain evidence="1 2">NCTC13149</strain>
    </source>
</reference>
<protein>
    <submittedName>
        <fullName evidence="1">Iron-sulfur cluster repair di-iron protein</fullName>
    </submittedName>
</protein>
<sequence length="212" mass="25389">MIQRAMTVEDAVMTDSRVLQKLNNLGINYDFVAAEKLEVVLKENGIDFDFFVKQIEGEQDFEGIEQIKTWSKKEIIKYIIREIHTFEINLIEKLDKELRELIHDHYLENGEQLFTIYETLLLIKAELVHHFSKEEIEFEEFLSDDNVDFSSLIAEHEKTIGLFDRIKYLSHDFSLKANYEKIKDVNEDLFKLDNDMRRHIYIENEFLFKNQE</sequence>